<dbReference type="PRINTS" id="PR00326">
    <property type="entry name" value="GTP1OBG"/>
</dbReference>
<dbReference type="SUPFAM" id="SSF54814">
    <property type="entry name" value="Prokaryotic type KH domain (KH-domain type II)"/>
    <property type="match status" value="1"/>
</dbReference>
<reference evidence="11" key="2">
    <citation type="submission" date="2023-06" db="EMBL/GenBank/DDBJ databases">
        <authorList>
            <person name="Ma L."/>
            <person name="Liu K.-W."/>
            <person name="Li Z."/>
            <person name="Hsiao Y.-Y."/>
            <person name="Qi Y."/>
            <person name="Fu T."/>
            <person name="Tang G."/>
            <person name="Zhang D."/>
            <person name="Sun W.-H."/>
            <person name="Liu D.-K."/>
            <person name="Li Y."/>
            <person name="Chen G.-Z."/>
            <person name="Liu X.-D."/>
            <person name="Liao X.-Y."/>
            <person name="Jiang Y.-T."/>
            <person name="Yu X."/>
            <person name="Hao Y."/>
            <person name="Huang J."/>
            <person name="Zhao X.-W."/>
            <person name="Ke S."/>
            <person name="Chen Y.-Y."/>
            <person name="Wu W.-L."/>
            <person name="Hsu J.-L."/>
            <person name="Lin Y.-F."/>
            <person name="Huang M.-D."/>
            <person name="Li C.-Y."/>
            <person name="Huang L."/>
            <person name="Wang Z.-W."/>
            <person name="Zhao X."/>
            <person name="Zhong W.-Y."/>
            <person name="Peng D.-H."/>
            <person name="Ahmad S."/>
            <person name="Lan S."/>
            <person name="Zhang J.-S."/>
            <person name="Tsai W.-C."/>
            <person name="Van De Peer Y."/>
            <person name="Liu Z.-J."/>
        </authorList>
    </citation>
    <scope>NUCLEOTIDE SEQUENCE</scope>
    <source>
        <strain evidence="11">CP</strain>
        <tissue evidence="11">Leaves</tissue>
    </source>
</reference>
<feature type="region of interest" description="G5" evidence="6">
    <location>
        <begin position="302"/>
        <end position="304"/>
    </location>
</feature>
<dbReference type="InterPro" id="IPR005662">
    <property type="entry name" value="GTPase_Era-like"/>
</dbReference>
<dbReference type="InterPro" id="IPR006073">
    <property type="entry name" value="GTP-bd"/>
</dbReference>
<evidence type="ECO:0000256" key="2">
    <source>
        <dbReference type="ARBA" id="ARBA00022741"/>
    </source>
</evidence>
<dbReference type="PANTHER" id="PTHR42698">
    <property type="entry name" value="GTPASE ERA"/>
    <property type="match status" value="1"/>
</dbReference>
<evidence type="ECO:0000259" key="10">
    <source>
        <dbReference type="PROSITE" id="PS51713"/>
    </source>
</evidence>
<proteinExistence type="inferred from homology"/>
<keyword evidence="3 5" id="KW-0694">RNA-binding</keyword>
<dbReference type="InterPro" id="IPR005225">
    <property type="entry name" value="Small_GTP-bd"/>
</dbReference>
<dbReference type="CDD" id="cd04163">
    <property type="entry name" value="Era"/>
    <property type="match status" value="1"/>
</dbReference>
<dbReference type="InterPro" id="IPR009019">
    <property type="entry name" value="KH_sf_prok-type"/>
</dbReference>
<evidence type="ECO:0000256" key="1">
    <source>
        <dbReference type="ARBA" id="ARBA00007921"/>
    </source>
</evidence>
<organism evidence="11 12">
    <name type="scientific">Acorus calamus</name>
    <name type="common">Sweet flag</name>
    <dbReference type="NCBI Taxonomy" id="4465"/>
    <lineage>
        <taxon>Eukaryota</taxon>
        <taxon>Viridiplantae</taxon>
        <taxon>Streptophyta</taxon>
        <taxon>Embryophyta</taxon>
        <taxon>Tracheophyta</taxon>
        <taxon>Spermatophyta</taxon>
        <taxon>Magnoliopsida</taxon>
        <taxon>Liliopsida</taxon>
        <taxon>Acoraceae</taxon>
        <taxon>Acorus</taxon>
    </lineage>
</organism>
<evidence type="ECO:0000259" key="9">
    <source>
        <dbReference type="PROSITE" id="PS50823"/>
    </source>
</evidence>
<dbReference type="Gene3D" id="3.40.50.300">
    <property type="entry name" value="P-loop containing nucleotide triphosphate hydrolases"/>
    <property type="match status" value="1"/>
</dbReference>
<sequence>MQVWRRALERGLTSSTSLSNPNNTTYLSIFVSLSRFRSSQTLQEEEEPSTPVPADFDSRDFSISHTKLATSKPIWDAKYRARADQKLSGGKGSGLPLKEEEREEHEEEEERLRVLARSLLGAALANPDEVDEEEMVEAVGVREEHQRSLSVGLVGAPNAGKSALMNFMVGTKISAVSRKSNTTTHEMLGVMTKGNTQICFFDTPGLISKRDRRPGVKVRVESAWGSLNLYDMLIVIVDVHRHLTKPDSRVTRLVMNLGKEEQQKQKRVLCMNKIDLVEAKKDLLKVADQFKDLPGYERYFMISGLRGSGIKDLTQYMMEQAVKKPWDEDPTVMSEDMMKNISLEVVREKMLNHIHQEIPYVIDHRLMNWNELKDGSLRIEQHFITMKQSQRQILVGKKGSKIGRIGMEANEELRSLFKREVHLILLVRIGRVNIR</sequence>
<dbReference type="InterPro" id="IPR030388">
    <property type="entry name" value="G_ERA_dom"/>
</dbReference>
<evidence type="ECO:0000256" key="4">
    <source>
        <dbReference type="ARBA" id="ARBA00023134"/>
    </source>
</evidence>
<name>A0AAV9FJZ6_ACOCL</name>
<dbReference type="AlphaFoldDB" id="A0AAV9FJZ6"/>
<evidence type="ECO:0000256" key="3">
    <source>
        <dbReference type="ARBA" id="ARBA00022884"/>
    </source>
</evidence>
<dbReference type="InterPro" id="IPR027417">
    <property type="entry name" value="P-loop_NTPase"/>
</dbReference>
<accession>A0AAV9FJZ6</accession>
<dbReference type="GO" id="GO:0043024">
    <property type="term" value="F:ribosomal small subunit binding"/>
    <property type="evidence" value="ECO:0007669"/>
    <property type="project" value="TreeGrafter"/>
</dbReference>
<reference evidence="11" key="1">
    <citation type="journal article" date="2023" name="Nat. Commun.">
        <title>Diploid and tetraploid genomes of Acorus and the evolution of monocots.</title>
        <authorList>
            <person name="Ma L."/>
            <person name="Liu K.W."/>
            <person name="Li Z."/>
            <person name="Hsiao Y.Y."/>
            <person name="Qi Y."/>
            <person name="Fu T."/>
            <person name="Tang G.D."/>
            <person name="Zhang D."/>
            <person name="Sun W.H."/>
            <person name="Liu D.K."/>
            <person name="Li Y."/>
            <person name="Chen G.Z."/>
            <person name="Liu X.D."/>
            <person name="Liao X.Y."/>
            <person name="Jiang Y.T."/>
            <person name="Yu X."/>
            <person name="Hao Y."/>
            <person name="Huang J."/>
            <person name="Zhao X.W."/>
            <person name="Ke S."/>
            <person name="Chen Y.Y."/>
            <person name="Wu W.L."/>
            <person name="Hsu J.L."/>
            <person name="Lin Y.F."/>
            <person name="Huang M.D."/>
            <person name="Li C.Y."/>
            <person name="Huang L."/>
            <person name="Wang Z.W."/>
            <person name="Zhao X."/>
            <person name="Zhong W.Y."/>
            <person name="Peng D.H."/>
            <person name="Ahmad S."/>
            <person name="Lan S."/>
            <person name="Zhang J.S."/>
            <person name="Tsai W.C."/>
            <person name="Van de Peer Y."/>
            <person name="Liu Z.J."/>
        </authorList>
    </citation>
    <scope>NUCLEOTIDE SEQUENCE</scope>
    <source>
        <strain evidence="11">CP</strain>
    </source>
</reference>
<gene>
    <name evidence="11" type="primary">ERG</name>
    <name evidence="11" type="ORF">QJS10_CPA01g00555</name>
</gene>
<feature type="region of interest" description="G2" evidence="6">
    <location>
        <begin position="181"/>
        <end position="185"/>
    </location>
</feature>
<dbReference type="EMBL" id="JAUJYO010000001">
    <property type="protein sequence ID" value="KAK1325996.1"/>
    <property type="molecule type" value="Genomic_DNA"/>
</dbReference>
<feature type="region of interest" description="G3" evidence="6">
    <location>
        <begin position="202"/>
        <end position="205"/>
    </location>
</feature>
<dbReference type="GO" id="GO:0019843">
    <property type="term" value="F:rRNA binding"/>
    <property type="evidence" value="ECO:0007669"/>
    <property type="project" value="TreeGrafter"/>
</dbReference>
<evidence type="ECO:0000313" key="12">
    <source>
        <dbReference type="Proteomes" id="UP001180020"/>
    </source>
</evidence>
<dbReference type="GO" id="GO:0005525">
    <property type="term" value="F:GTP binding"/>
    <property type="evidence" value="ECO:0007669"/>
    <property type="project" value="UniProtKB-UniRule"/>
</dbReference>
<dbReference type="GO" id="GO:0000028">
    <property type="term" value="P:ribosomal small subunit assembly"/>
    <property type="evidence" value="ECO:0007669"/>
    <property type="project" value="TreeGrafter"/>
</dbReference>
<dbReference type="FunFam" id="3.40.50.300:FF:001190">
    <property type="entry name" value="GTP-binding protein ERG"/>
    <property type="match status" value="1"/>
</dbReference>
<dbReference type="Gene3D" id="3.30.300.20">
    <property type="match status" value="1"/>
</dbReference>
<dbReference type="SUPFAM" id="SSF52540">
    <property type="entry name" value="P-loop containing nucleoside triphosphate hydrolases"/>
    <property type="match status" value="1"/>
</dbReference>
<dbReference type="PROSITE" id="PS51713">
    <property type="entry name" value="G_ERA"/>
    <property type="match status" value="1"/>
</dbReference>
<dbReference type="CDD" id="cd22534">
    <property type="entry name" value="KH-II_Era"/>
    <property type="match status" value="1"/>
</dbReference>
<dbReference type="NCBIfam" id="TIGR00436">
    <property type="entry name" value="era"/>
    <property type="match status" value="1"/>
</dbReference>
<protein>
    <submittedName>
        <fullName evidence="11">GTP-binding protein ERG</fullName>
    </submittedName>
</protein>
<feature type="domain" description="KH type-2" evidence="9">
    <location>
        <begin position="354"/>
        <end position="431"/>
    </location>
</feature>
<comment type="caution">
    <text evidence="11">The sequence shown here is derived from an EMBL/GenBank/DDBJ whole genome shotgun (WGS) entry which is preliminary data.</text>
</comment>
<dbReference type="Pfam" id="PF07650">
    <property type="entry name" value="KH_2"/>
    <property type="match status" value="1"/>
</dbReference>
<evidence type="ECO:0000256" key="6">
    <source>
        <dbReference type="PROSITE-ProRule" id="PRU01050"/>
    </source>
</evidence>
<dbReference type="Pfam" id="PF01926">
    <property type="entry name" value="MMR_HSR1"/>
    <property type="match status" value="1"/>
</dbReference>
<dbReference type="Proteomes" id="UP001180020">
    <property type="component" value="Unassembled WGS sequence"/>
</dbReference>
<feature type="region of interest" description="G4" evidence="6">
    <location>
        <begin position="272"/>
        <end position="275"/>
    </location>
</feature>
<keyword evidence="4 6" id="KW-0342">GTP-binding</keyword>
<evidence type="ECO:0000313" key="11">
    <source>
        <dbReference type="EMBL" id="KAK1325996.1"/>
    </source>
</evidence>
<dbReference type="NCBIfam" id="TIGR00231">
    <property type="entry name" value="small_GTP"/>
    <property type="match status" value="1"/>
</dbReference>
<comment type="similarity">
    <text evidence="1 6 7">Belongs to the TRAFAC class TrmE-Era-EngA-EngB-Septin-like GTPase superfamily. Era GTPase family.</text>
</comment>
<dbReference type="InterPro" id="IPR015946">
    <property type="entry name" value="KH_dom-like_a/b"/>
</dbReference>
<keyword evidence="12" id="KW-1185">Reference proteome</keyword>
<dbReference type="HAMAP" id="MF_00367">
    <property type="entry name" value="GTPase_Era"/>
    <property type="match status" value="1"/>
</dbReference>
<feature type="region of interest" description="Disordered" evidence="8">
    <location>
        <begin position="85"/>
        <end position="107"/>
    </location>
</feature>
<evidence type="ECO:0000256" key="8">
    <source>
        <dbReference type="SAM" id="MobiDB-lite"/>
    </source>
</evidence>
<dbReference type="InterPro" id="IPR004044">
    <property type="entry name" value="KH_dom_type_2"/>
</dbReference>
<feature type="region of interest" description="G1" evidence="6">
    <location>
        <begin position="155"/>
        <end position="162"/>
    </location>
</feature>
<dbReference type="PANTHER" id="PTHR42698:SF1">
    <property type="entry name" value="GTPASE ERA, MITOCHONDRIAL"/>
    <property type="match status" value="1"/>
</dbReference>
<feature type="domain" description="Era-type G" evidence="10">
    <location>
        <begin position="147"/>
        <end position="326"/>
    </location>
</feature>
<evidence type="ECO:0000256" key="7">
    <source>
        <dbReference type="RuleBase" id="RU003761"/>
    </source>
</evidence>
<keyword evidence="2 6" id="KW-0547">Nucleotide-binding</keyword>
<dbReference type="PROSITE" id="PS50823">
    <property type="entry name" value="KH_TYPE_2"/>
    <property type="match status" value="1"/>
</dbReference>
<evidence type="ECO:0000256" key="5">
    <source>
        <dbReference type="PROSITE-ProRule" id="PRU00118"/>
    </source>
</evidence>